<proteinExistence type="predicted"/>
<dbReference type="AlphaFoldDB" id="A0A8H3J680"/>
<organism evidence="2 3">
    <name type="scientific">Imshaugia aleurites</name>
    <dbReference type="NCBI Taxonomy" id="172621"/>
    <lineage>
        <taxon>Eukaryota</taxon>
        <taxon>Fungi</taxon>
        <taxon>Dikarya</taxon>
        <taxon>Ascomycota</taxon>
        <taxon>Pezizomycotina</taxon>
        <taxon>Lecanoromycetes</taxon>
        <taxon>OSLEUM clade</taxon>
        <taxon>Lecanoromycetidae</taxon>
        <taxon>Lecanorales</taxon>
        <taxon>Lecanorineae</taxon>
        <taxon>Parmeliaceae</taxon>
        <taxon>Imshaugia</taxon>
    </lineage>
</organism>
<dbReference type="GO" id="GO:0008237">
    <property type="term" value="F:metallopeptidase activity"/>
    <property type="evidence" value="ECO:0007669"/>
    <property type="project" value="InterPro"/>
</dbReference>
<dbReference type="OrthoDB" id="5422767at2759"/>
<accession>A0A8H3J680</accession>
<dbReference type="Gene3D" id="3.40.390.10">
    <property type="entry name" value="Collagenase (Catalytic Domain)"/>
    <property type="match status" value="1"/>
</dbReference>
<sequence>MKVFFRFFLAFTLSSSIAAQVTWTDFNNSFRIYSGTGPGGCDRNAPNGVHMKNYVLTSLNDAWTASNAVTNNLPKAPSKRNIRGLLFLLFGITWNRIHFPNPGDGSATKFNYILDLFTKINKLKTDPAYNPHGVARVRCLEDYASYYQHMPGTDRRENMSAPLVAEFYNLRMPNGNYYPGLMYVNNQAIPPHSDLSQGFYASDEENPLDGNCGSITGYPKSMFTQTIGSDFAATYGMTLCPYVFRVPLLTSLGSPVLNRGEAQIERFRETGGMLILHEFVHLVSYGDIKDQLAAYPPDGKTWTNRDWASWVLNPEISSYGYAPCAYLGLSMPALAMKNADNFMVLALCLLFAALDCLGKFQNDIQTKRDVPFHVSSRTVQKIRSGELDLKEDDIPTDMFGEFAHFSEKELEGAGSMEPEHLIGNIGQPAGRFNDV</sequence>
<dbReference type="Proteomes" id="UP000664534">
    <property type="component" value="Unassembled WGS sequence"/>
</dbReference>
<dbReference type="InterPro" id="IPR024079">
    <property type="entry name" value="MetalloPept_cat_dom_sf"/>
</dbReference>
<protein>
    <submittedName>
        <fullName evidence="2">Uncharacterized protein</fullName>
    </submittedName>
</protein>
<keyword evidence="3" id="KW-1185">Reference proteome</keyword>
<evidence type="ECO:0000256" key="1">
    <source>
        <dbReference type="SAM" id="SignalP"/>
    </source>
</evidence>
<evidence type="ECO:0000313" key="2">
    <source>
        <dbReference type="EMBL" id="CAF9941412.1"/>
    </source>
</evidence>
<feature type="chain" id="PRO_5034777397" evidence="1">
    <location>
        <begin position="20"/>
        <end position="435"/>
    </location>
</feature>
<gene>
    <name evidence="2" type="ORF">IMSHALPRED_002562</name>
</gene>
<evidence type="ECO:0000313" key="3">
    <source>
        <dbReference type="Proteomes" id="UP000664534"/>
    </source>
</evidence>
<name>A0A8H3J680_9LECA</name>
<keyword evidence="1" id="KW-0732">Signal</keyword>
<comment type="caution">
    <text evidence="2">The sequence shown here is derived from an EMBL/GenBank/DDBJ whole genome shotgun (WGS) entry which is preliminary data.</text>
</comment>
<reference evidence="2" key="1">
    <citation type="submission" date="2021-03" db="EMBL/GenBank/DDBJ databases">
        <authorList>
            <person name="Tagirdzhanova G."/>
        </authorList>
    </citation>
    <scope>NUCLEOTIDE SEQUENCE</scope>
</reference>
<dbReference type="EMBL" id="CAJPDT010000148">
    <property type="protein sequence ID" value="CAF9941412.1"/>
    <property type="molecule type" value="Genomic_DNA"/>
</dbReference>
<feature type="signal peptide" evidence="1">
    <location>
        <begin position="1"/>
        <end position="19"/>
    </location>
</feature>